<organism evidence="2 3">
    <name type="scientific">Ignelater luminosus</name>
    <name type="common">Cucubano</name>
    <name type="synonym">Pyrophorus luminosus</name>
    <dbReference type="NCBI Taxonomy" id="2038154"/>
    <lineage>
        <taxon>Eukaryota</taxon>
        <taxon>Metazoa</taxon>
        <taxon>Ecdysozoa</taxon>
        <taxon>Arthropoda</taxon>
        <taxon>Hexapoda</taxon>
        <taxon>Insecta</taxon>
        <taxon>Pterygota</taxon>
        <taxon>Neoptera</taxon>
        <taxon>Endopterygota</taxon>
        <taxon>Coleoptera</taxon>
        <taxon>Polyphaga</taxon>
        <taxon>Elateriformia</taxon>
        <taxon>Elateroidea</taxon>
        <taxon>Elateridae</taxon>
        <taxon>Agrypninae</taxon>
        <taxon>Pyrophorini</taxon>
        <taxon>Ignelater</taxon>
    </lineage>
</organism>
<evidence type="ECO:0000313" key="2">
    <source>
        <dbReference type="EMBL" id="KAF2879847.1"/>
    </source>
</evidence>
<dbReference type="PANTHER" id="PTHR47326:SF1">
    <property type="entry name" value="HTH PSQ-TYPE DOMAIN-CONTAINING PROTEIN"/>
    <property type="match status" value="1"/>
</dbReference>
<comment type="caution">
    <text evidence="2">The sequence shown here is derived from an EMBL/GenBank/DDBJ whole genome shotgun (WGS) entry which is preliminary data.</text>
</comment>
<protein>
    <submittedName>
        <fullName evidence="2">Uncharacterized protein</fullName>
    </submittedName>
</protein>
<sequence>MRNSGELLDTDCLEEVENILALVEDDAMTSSRRIATQLGIPQTRVINTAHEKGLYPYYLQRVQHLQPEDYVRRKQHLDERFLGRWIGRGGPTSRPPRSSDLTPLDYCL</sequence>
<gene>
    <name evidence="2" type="ORF">ILUMI_26324</name>
</gene>
<name>A0A8K0C8Q1_IGNLU</name>
<dbReference type="Proteomes" id="UP000801492">
    <property type="component" value="Unassembled WGS sequence"/>
</dbReference>
<evidence type="ECO:0000313" key="3">
    <source>
        <dbReference type="Proteomes" id="UP000801492"/>
    </source>
</evidence>
<accession>A0A8K0C8Q1</accession>
<reference evidence="2" key="1">
    <citation type="submission" date="2019-08" db="EMBL/GenBank/DDBJ databases">
        <title>The genome of the North American firefly Photinus pyralis.</title>
        <authorList>
            <consortium name="Photinus pyralis genome working group"/>
            <person name="Fallon T.R."/>
            <person name="Sander Lower S.E."/>
            <person name="Weng J.-K."/>
        </authorList>
    </citation>
    <scope>NUCLEOTIDE SEQUENCE</scope>
    <source>
        <strain evidence="2">TRF0915ILg1</strain>
        <tissue evidence="2">Whole body</tissue>
    </source>
</reference>
<evidence type="ECO:0000256" key="1">
    <source>
        <dbReference type="SAM" id="MobiDB-lite"/>
    </source>
</evidence>
<keyword evidence="3" id="KW-1185">Reference proteome</keyword>
<dbReference type="OrthoDB" id="6757697at2759"/>
<dbReference type="PANTHER" id="PTHR47326">
    <property type="entry name" value="TRANSPOSABLE ELEMENT TC3 TRANSPOSASE-LIKE PROTEIN"/>
    <property type="match status" value="1"/>
</dbReference>
<proteinExistence type="predicted"/>
<dbReference type="AlphaFoldDB" id="A0A8K0C8Q1"/>
<dbReference type="EMBL" id="VTPC01091066">
    <property type="protein sequence ID" value="KAF2879847.1"/>
    <property type="molecule type" value="Genomic_DNA"/>
</dbReference>
<feature type="region of interest" description="Disordered" evidence="1">
    <location>
        <begin position="86"/>
        <end position="108"/>
    </location>
</feature>